<dbReference type="InterPro" id="IPR036010">
    <property type="entry name" value="2Fe-2S_ferredoxin-like_sf"/>
</dbReference>
<evidence type="ECO:0000313" key="1">
    <source>
        <dbReference type="EMBL" id="GAF91757.1"/>
    </source>
</evidence>
<evidence type="ECO:0008006" key="2">
    <source>
        <dbReference type="Google" id="ProtNLM"/>
    </source>
</evidence>
<dbReference type="Gene3D" id="3.10.20.740">
    <property type="match status" value="1"/>
</dbReference>
<name>X0TUB1_9ZZZZ</name>
<dbReference type="GO" id="GO:0051536">
    <property type="term" value="F:iron-sulfur cluster binding"/>
    <property type="evidence" value="ECO:0007669"/>
    <property type="project" value="InterPro"/>
</dbReference>
<reference evidence="1" key="1">
    <citation type="journal article" date="2014" name="Front. Microbiol.">
        <title>High frequency of phylogenetically diverse reductive dehalogenase-homologous genes in deep subseafloor sedimentary metagenomes.</title>
        <authorList>
            <person name="Kawai M."/>
            <person name="Futagami T."/>
            <person name="Toyoda A."/>
            <person name="Takaki Y."/>
            <person name="Nishi S."/>
            <person name="Hori S."/>
            <person name="Arai W."/>
            <person name="Tsubouchi T."/>
            <person name="Morono Y."/>
            <person name="Uchiyama I."/>
            <person name="Ito T."/>
            <person name="Fujiyama A."/>
            <person name="Inagaki F."/>
            <person name="Takami H."/>
        </authorList>
    </citation>
    <scope>NUCLEOTIDE SEQUENCE</scope>
    <source>
        <strain evidence="1">Expedition CK06-06</strain>
    </source>
</reference>
<dbReference type="Pfam" id="PF13510">
    <property type="entry name" value="Fer2_4"/>
    <property type="match status" value="1"/>
</dbReference>
<dbReference type="EMBL" id="BARS01010277">
    <property type="protein sequence ID" value="GAF91757.1"/>
    <property type="molecule type" value="Genomic_DNA"/>
</dbReference>
<proteinExistence type="predicted"/>
<protein>
    <recommendedName>
        <fullName evidence="2">2Fe-2S ferredoxin-type domain-containing protein</fullName>
    </recommendedName>
</protein>
<feature type="non-terminal residue" evidence="1">
    <location>
        <position position="45"/>
    </location>
</feature>
<accession>X0TUB1</accession>
<dbReference type="AlphaFoldDB" id="X0TUB1"/>
<sequence length="45" mass="4973">MIELTINGKKGEFEEGKTLLECIESTGIRIPTLCYHKALTPYGAC</sequence>
<dbReference type="SUPFAM" id="SSF54292">
    <property type="entry name" value="2Fe-2S ferredoxin-like"/>
    <property type="match status" value="1"/>
</dbReference>
<organism evidence="1">
    <name type="scientific">marine sediment metagenome</name>
    <dbReference type="NCBI Taxonomy" id="412755"/>
    <lineage>
        <taxon>unclassified sequences</taxon>
        <taxon>metagenomes</taxon>
        <taxon>ecological metagenomes</taxon>
    </lineage>
</organism>
<gene>
    <name evidence="1" type="ORF">S01H1_19095</name>
</gene>
<comment type="caution">
    <text evidence="1">The sequence shown here is derived from an EMBL/GenBank/DDBJ whole genome shotgun (WGS) entry which is preliminary data.</text>
</comment>